<evidence type="ECO:0000256" key="1">
    <source>
        <dbReference type="ARBA" id="ARBA00004948"/>
    </source>
</evidence>
<dbReference type="PANTHER" id="PTHR20857:SF23">
    <property type="entry name" value="THIAMINE BIOSYNTHETIC BIFUNCTIONAL ENZYME"/>
    <property type="match status" value="1"/>
</dbReference>
<protein>
    <submittedName>
        <fullName evidence="4">Thiamine phosphate synthase</fullName>
    </submittedName>
</protein>
<accession>A0A399SIM5</accession>
<reference evidence="5" key="1">
    <citation type="submission" date="2018-08" db="EMBL/GenBank/DDBJ databases">
        <title>Mucilaginibacter sp. MYSH2.</title>
        <authorList>
            <person name="Seo T."/>
        </authorList>
    </citation>
    <scope>NUCLEOTIDE SEQUENCE [LARGE SCALE GENOMIC DNA]</scope>
    <source>
        <strain evidence="5">KIRAN</strain>
    </source>
</reference>
<evidence type="ECO:0000313" key="4">
    <source>
        <dbReference type="EMBL" id="RIJ42834.1"/>
    </source>
</evidence>
<dbReference type="RefSeq" id="WP_119430716.1">
    <property type="nucleotide sequence ID" value="NZ_QWGE01000001.1"/>
</dbReference>
<comment type="pathway">
    <text evidence="1">Cofactor biosynthesis; thiamine diphosphate biosynthesis.</text>
</comment>
<sequence>MIAKYNITGGVYLVVDPAMEQAELFAKVADALAGGVRVLQVWNNWPTHFRHSDKVNFLSDLVRLAASYFVPVLINEEWELLKYTALAGVHFDKVPENFPVIKAQLGEGKMYGITCSNNLEVIQWASQNQLDYVSFCSIFPSASAGACELVKPETIKEARKLTSMPFFLSGGITTENMASLKGLEFNGVAVISGILQADSAQVSAAAYQQALDKYTT</sequence>
<evidence type="ECO:0000256" key="2">
    <source>
        <dbReference type="ARBA" id="ARBA00022977"/>
    </source>
</evidence>
<dbReference type="InterPro" id="IPR013785">
    <property type="entry name" value="Aldolase_TIM"/>
</dbReference>
<evidence type="ECO:0000259" key="3">
    <source>
        <dbReference type="Pfam" id="PF02581"/>
    </source>
</evidence>
<dbReference type="Gene3D" id="3.20.20.70">
    <property type="entry name" value="Aldolase class I"/>
    <property type="match status" value="1"/>
</dbReference>
<dbReference type="InterPro" id="IPR022998">
    <property type="entry name" value="ThiamineP_synth_TenI"/>
</dbReference>
<keyword evidence="2" id="KW-0784">Thiamine biosynthesis</keyword>
<dbReference type="EMBL" id="QWGE01000001">
    <property type="protein sequence ID" value="RIJ42834.1"/>
    <property type="molecule type" value="Genomic_DNA"/>
</dbReference>
<name>A0A399SIM5_9BACT</name>
<dbReference type="GO" id="GO:0004789">
    <property type="term" value="F:thiamine-phosphate diphosphorylase activity"/>
    <property type="evidence" value="ECO:0007669"/>
    <property type="project" value="TreeGrafter"/>
</dbReference>
<feature type="domain" description="Thiamine phosphate synthase/TenI" evidence="3">
    <location>
        <begin position="11"/>
        <end position="194"/>
    </location>
</feature>
<dbReference type="InterPro" id="IPR036206">
    <property type="entry name" value="ThiamineP_synth_sf"/>
</dbReference>
<dbReference type="OrthoDB" id="9810880at2"/>
<gene>
    <name evidence="4" type="ORF">D1627_03015</name>
</gene>
<dbReference type="SUPFAM" id="SSF51391">
    <property type="entry name" value="Thiamin phosphate synthase"/>
    <property type="match status" value="1"/>
</dbReference>
<evidence type="ECO:0000313" key="5">
    <source>
        <dbReference type="Proteomes" id="UP000266005"/>
    </source>
</evidence>
<proteinExistence type="predicted"/>
<dbReference type="Pfam" id="PF02581">
    <property type="entry name" value="TMP-TENI"/>
    <property type="match status" value="1"/>
</dbReference>
<dbReference type="AlphaFoldDB" id="A0A399SIM5"/>
<dbReference type="CDD" id="cd00564">
    <property type="entry name" value="TMP_TenI"/>
    <property type="match status" value="1"/>
</dbReference>
<organism evidence="4 5">
    <name type="scientific">Pontibacter oryzae</name>
    <dbReference type="NCBI Taxonomy" id="2304593"/>
    <lineage>
        <taxon>Bacteria</taxon>
        <taxon>Pseudomonadati</taxon>
        <taxon>Bacteroidota</taxon>
        <taxon>Cytophagia</taxon>
        <taxon>Cytophagales</taxon>
        <taxon>Hymenobacteraceae</taxon>
        <taxon>Pontibacter</taxon>
    </lineage>
</organism>
<keyword evidence="5" id="KW-1185">Reference proteome</keyword>
<dbReference type="GO" id="GO:0009228">
    <property type="term" value="P:thiamine biosynthetic process"/>
    <property type="evidence" value="ECO:0007669"/>
    <property type="project" value="UniProtKB-KW"/>
</dbReference>
<dbReference type="PANTHER" id="PTHR20857">
    <property type="entry name" value="THIAMINE-PHOSPHATE PYROPHOSPHORYLASE"/>
    <property type="match status" value="1"/>
</dbReference>
<comment type="caution">
    <text evidence="4">The sequence shown here is derived from an EMBL/GenBank/DDBJ whole genome shotgun (WGS) entry which is preliminary data.</text>
</comment>
<dbReference type="Proteomes" id="UP000266005">
    <property type="component" value="Unassembled WGS sequence"/>
</dbReference>
<dbReference type="GO" id="GO:0005737">
    <property type="term" value="C:cytoplasm"/>
    <property type="evidence" value="ECO:0007669"/>
    <property type="project" value="TreeGrafter"/>
</dbReference>